<comment type="similarity">
    <text evidence="12">Belongs to the cytochrome b561 family.</text>
</comment>
<dbReference type="SUPFAM" id="SSF81342">
    <property type="entry name" value="Transmembrane di-heme cytochromes"/>
    <property type="match status" value="1"/>
</dbReference>
<dbReference type="GO" id="GO:0046872">
    <property type="term" value="F:metal ion binding"/>
    <property type="evidence" value="ECO:0007669"/>
    <property type="project" value="UniProtKB-KW"/>
</dbReference>
<dbReference type="KEGG" id="mela:C6568_11445"/>
<keyword evidence="4" id="KW-1003">Cell membrane</keyword>
<evidence type="ECO:0000259" key="14">
    <source>
        <dbReference type="Pfam" id="PF01292"/>
    </source>
</evidence>
<keyword evidence="6 13" id="KW-0812">Transmembrane</keyword>
<dbReference type="Proteomes" id="UP000237925">
    <property type="component" value="Chromosome"/>
</dbReference>
<accession>A0A2R3QDF6</accession>
<reference evidence="15 16" key="1">
    <citation type="submission" date="2018-03" db="EMBL/GenBank/DDBJ databases">
        <title>Genome sequencing of Melaminivora sp.</title>
        <authorList>
            <person name="Kim S.-J."/>
            <person name="Heo J."/>
            <person name="Ahn J.-H."/>
            <person name="Kwon S.-W."/>
        </authorList>
    </citation>
    <scope>NUCLEOTIDE SEQUENCE [LARGE SCALE GENOMIC DNA]</scope>
    <source>
        <strain evidence="15 16">SC2-9</strain>
    </source>
</reference>
<dbReference type="Pfam" id="PF01292">
    <property type="entry name" value="Ni_hydr_CYTB"/>
    <property type="match status" value="1"/>
</dbReference>
<evidence type="ECO:0000256" key="4">
    <source>
        <dbReference type="ARBA" id="ARBA00022475"/>
    </source>
</evidence>
<dbReference type="AlphaFoldDB" id="A0A2R3QDF6"/>
<keyword evidence="5" id="KW-0349">Heme</keyword>
<feature type="domain" description="Cytochrome b561 bacterial/Ni-hydrogenase" evidence="14">
    <location>
        <begin position="1"/>
        <end position="157"/>
    </location>
</feature>
<keyword evidence="3" id="KW-0813">Transport</keyword>
<evidence type="ECO:0000256" key="8">
    <source>
        <dbReference type="ARBA" id="ARBA00022982"/>
    </source>
</evidence>
<keyword evidence="7" id="KW-0479">Metal-binding</keyword>
<keyword evidence="11 13" id="KW-0472">Membrane</keyword>
<feature type="transmembrane region" description="Helical" evidence="13">
    <location>
        <begin position="75"/>
        <end position="97"/>
    </location>
</feature>
<evidence type="ECO:0000313" key="16">
    <source>
        <dbReference type="Proteomes" id="UP000237925"/>
    </source>
</evidence>
<evidence type="ECO:0000256" key="11">
    <source>
        <dbReference type="ARBA" id="ARBA00023136"/>
    </source>
</evidence>
<organism evidence="15 16">
    <name type="scientific">Melaminivora suipulveris</name>
    <dbReference type="NCBI Taxonomy" id="2109913"/>
    <lineage>
        <taxon>Bacteria</taxon>
        <taxon>Pseudomonadati</taxon>
        <taxon>Pseudomonadota</taxon>
        <taxon>Betaproteobacteria</taxon>
        <taxon>Burkholderiales</taxon>
        <taxon>Comamonadaceae</taxon>
        <taxon>Melaminivora</taxon>
    </lineage>
</organism>
<dbReference type="PANTHER" id="PTHR30529">
    <property type="entry name" value="CYTOCHROME B561"/>
    <property type="match status" value="1"/>
</dbReference>
<keyword evidence="16" id="KW-1185">Reference proteome</keyword>
<evidence type="ECO:0000256" key="12">
    <source>
        <dbReference type="ARBA" id="ARBA00037975"/>
    </source>
</evidence>
<evidence type="ECO:0000256" key="13">
    <source>
        <dbReference type="SAM" id="Phobius"/>
    </source>
</evidence>
<dbReference type="GO" id="GO:0020037">
    <property type="term" value="F:heme binding"/>
    <property type="evidence" value="ECO:0007669"/>
    <property type="project" value="TreeGrafter"/>
</dbReference>
<evidence type="ECO:0000256" key="3">
    <source>
        <dbReference type="ARBA" id="ARBA00022448"/>
    </source>
</evidence>
<keyword evidence="9 13" id="KW-1133">Transmembrane helix</keyword>
<sequence>MALLLLGQIALGLWMIGLPKDGTGLRASWFNVHKSWGMVLGLLIVLRLAWALLRPRVAPLPQAPALQRAARGTHALLYALMLAMPLSGFLGSVYSGYPIRFFGLRLPTLAARWDGAKELLSSVHYWSAMALIGLIALHLAAFAYHQFVLREPLLQRMRAAPPR</sequence>
<name>A0A2R3QDF6_9BURK</name>
<dbReference type="EMBL" id="CP027667">
    <property type="protein sequence ID" value="AVO49800.1"/>
    <property type="molecule type" value="Genomic_DNA"/>
</dbReference>
<dbReference type="PANTHER" id="PTHR30529:SF7">
    <property type="entry name" value="CYTOCHROME B561 BACTERIAL_NI-HYDROGENASE DOMAIN-CONTAINING PROTEIN"/>
    <property type="match status" value="1"/>
</dbReference>
<dbReference type="InterPro" id="IPR011577">
    <property type="entry name" value="Cyt_b561_bac/Ni-Hgenase"/>
</dbReference>
<proteinExistence type="inferred from homology"/>
<evidence type="ECO:0000256" key="7">
    <source>
        <dbReference type="ARBA" id="ARBA00022723"/>
    </source>
</evidence>
<keyword evidence="8" id="KW-0249">Electron transport</keyword>
<dbReference type="InterPro" id="IPR052168">
    <property type="entry name" value="Cytochrome_b561_oxidase"/>
</dbReference>
<keyword evidence="10" id="KW-0408">Iron</keyword>
<evidence type="ECO:0000256" key="2">
    <source>
        <dbReference type="ARBA" id="ARBA00004651"/>
    </source>
</evidence>
<comment type="cofactor">
    <cofactor evidence="1">
        <name>heme b</name>
        <dbReference type="ChEBI" id="CHEBI:60344"/>
    </cofactor>
</comment>
<comment type="subcellular location">
    <subcellularLocation>
        <location evidence="2">Cell membrane</location>
        <topology evidence="2">Multi-pass membrane protein</topology>
    </subcellularLocation>
</comment>
<dbReference type="GO" id="GO:0005886">
    <property type="term" value="C:plasma membrane"/>
    <property type="evidence" value="ECO:0007669"/>
    <property type="project" value="UniProtKB-SubCell"/>
</dbReference>
<evidence type="ECO:0000313" key="15">
    <source>
        <dbReference type="EMBL" id="AVO49800.1"/>
    </source>
</evidence>
<dbReference type="GO" id="GO:0022904">
    <property type="term" value="P:respiratory electron transport chain"/>
    <property type="evidence" value="ECO:0007669"/>
    <property type="project" value="InterPro"/>
</dbReference>
<gene>
    <name evidence="15" type="ORF">C6568_11445</name>
</gene>
<evidence type="ECO:0000256" key="10">
    <source>
        <dbReference type="ARBA" id="ARBA00023004"/>
    </source>
</evidence>
<evidence type="ECO:0000256" key="5">
    <source>
        <dbReference type="ARBA" id="ARBA00022617"/>
    </source>
</evidence>
<feature type="transmembrane region" description="Helical" evidence="13">
    <location>
        <begin position="125"/>
        <end position="148"/>
    </location>
</feature>
<evidence type="ECO:0000256" key="1">
    <source>
        <dbReference type="ARBA" id="ARBA00001970"/>
    </source>
</evidence>
<dbReference type="InterPro" id="IPR016174">
    <property type="entry name" value="Di-haem_cyt_TM"/>
</dbReference>
<dbReference type="GO" id="GO:0009055">
    <property type="term" value="F:electron transfer activity"/>
    <property type="evidence" value="ECO:0007669"/>
    <property type="project" value="InterPro"/>
</dbReference>
<evidence type="ECO:0000256" key="9">
    <source>
        <dbReference type="ARBA" id="ARBA00022989"/>
    </source>
</evidence>
<feature type="transmembrane region" description="Helical" evidence="13">
    <location>
        <begin position="35"/>
        <end position="54"/>
    </location>
</feature>
<evidence type="ECO:0000256" key="6">
    <source>
        <dbReference type="ARBA" id="ARBA00022692"/>
    </source>
</evidence>
<protein>
    <submittedName>
        <fullName evidence="15">Cytochrome B</fullName>
    </submittedName>
</protein>